<name>A0ABW3IY23_9FLAO</name>
<feature type="signal peptide" evidence="1">
    <location>
        <begin position="1"/>
        <end position="18"/>
    </location>
</feature>
<keyword evidence="3" id="KW-1185">Reference proteome</keyword>
<gene>
    <name evidence="2" type="ORF">ACFQ0S_01280</name>
</gene>
<proteinExistence type="predicted"/>
<dbReference type="RefSeq" id="WP_379755192.1">
    <property type="nucleotide sequence ID" value="NZ_JBHSYB010000020.1"/>
</dbReference>
<dbReference type="NCBIfam" id="TIGR04131">
    <property type="entry name" value="Bac_Flav_CTERM"/>
    <property type="match status" value="1"/>
</dbReference>
<evidence type="ECO:0000313" key="3">
    <source>
        <dbReference type="Proteomes" id="UP001597051"/>
    </source>
</evidence>
<sequence length="1531" mass="166790">MKKIILFFLLVISGNCFSQAITVNTDTYTVPQLVNTVLINSSCVSASNISSSTGTNFGSFNGIGYFTNTNPKFPMKSGVILSTGAVTSAVGPNKSELNEGAVNWPGDSDLENTLIQSGISMKSTNATVLEFDFTPLSPAFSFQFLFASEEYGNFQCQFSDAFAFLLTDMSTGITTNLAVVPNTNQPISVITIRDYLYNSSCPSANVEYFGSFNGDSAANGSATNFNGQTKLLNASALLKPNTPYHIKLVIADRTDAGSDSAIFIASDTFNIGQDVLGQDLTIANKSAICFGDTKTINTNLSPLEYNFKWTRNGTVIPGKTTESLTVDRGGVYGVTYEKKSKSCEAITDLVTVEFYPQIVTRNPVNLVKCDTGAATYLYDLSLNTGTIKTGLNPLTEVSYHKSISDATSSLDALPSIYNGTPGETVFVRIKNHNNPCFIVKSFRLLTSPAPSAKQPDDMYECAREIGSNRAIFRLNKQNIYILNGQSTTLYKVNYYFSQENANKEVNPINFNQEILVDNTTIYARVDNVNDNTCYTSTSFKVFVKDLPSVDKLENVIACTSYTLPTLINGDYYSGTNGSGTKLTAGDVVSETKTINIYNKPDPLGCSSSSSFKITIIDANTDVPKSGTYCGNYNLPTITYGNYYTEPNGKGTKIAFGTSITKTQTIYFYYKTTKEPFCELDVNFTVTIVPILEVVKFENVFDCVSYTLPAISVGNYYTQPNGTGSRLRAGTVITTSQRIYVFATSGSPHYCNSESSFEIVIGIDFPSEIAQCGSYKLPSLPIGKYYLEPAGKGNSIPAGTLISEDKKIYVFVPSSSSTNCTDNFSFTVSIGQPKIDVLEDIVACESYTLPILTSGTYYSGSNETGTILNAGDVITTTKTIYIFKRSTAVCSNESSFKVTINSKPRIDSRSDIDICNFYELTPLSHGDYYTGSGGTGTKLNAGTKITSTQTVYIYATDPLTKCSDENSFKLNIFSIEADAPKDVSSCDSYTLPALKIGNYYSKPGGPNGGEGTFMKAGDIILTTQTIYVYTESGERINCTDENVFVVTINKTPKVVAIPDVSTCNSYMLPELSIGHYFTGLNGTGTILKERDVLKTNQTIYMYAETATTPNCFDEKSFKATIFNVDELSNITTCENYILPDLNVGAYYSGPSGTGLRLAIGELITNSRTIYIYAPSPFNPVCYGESSFVVTIIPKPVAYPVPNGLTTVCDEDGENDGITNFDLTKLNTTVLGTQKTTEFSVKYYATPEDAAAERNGLTETNLTLVYARVNNSLAKSCYDLRNISITVIKAPIPYPKGGIVCIDSKTNSLLKSYTIPSGLDNINHTFKWLDASGKIVGTDSTYEAKLPGNYTLITTSKKTGCSSFPIVLEVSPSEAAKVSYTVSEDFSDNQNITIDAQGVGGFYEYQLNFGSFQEEPIFENVATGIHTVTVTDKNGCGNTTIQVLTVNYPKYFTPNGDGVNDTWNIASLNGQSDAIIKIFDRYGKMIREIKPSDSGWDGTFSGQNMPSSDYWFTIFYKKDSNAKEFKSHFALKR</sequence>
<dbReference type="Pfam" id="PF13585">
    <property type="entry name" value="CHU_C"/>
    <property type="match status" value="1"/>
</dbReference>
<accession>A0ABW3IY23</accession>
<dbReference type="InterPro" id="IPR049804">
    <property type="entry name" value="Choice_anch_L"/>
</dbReference>
<keyword evidence="1" id="KW-0732">Signal</keyword>
<organism evidence="2 3">
    <name type="scientific">Flavobacterium myungsuense</name>
    <dbReference type="NCBI Taxonomy" id="651823"/>
    <lineage>
        <taxon>Bacteria</taxon>
        <taxon>Pseudomonadati</taxon>
        <taxon>Bacteroidota</taxon>
        <taxon>Flavobacteriia</taxon>
        <taxon>Flavobacteriales</taxon>
        <taxon>Flavobacteriaceae</taxon>
        <taxon>Flavobacterium</taxon>
    </lineage>
</organism>
<dbReference type="InterPro" id="IPR026341">
    <property type="entry name" value="T9SS_type_B"/>
</dbReference>
<comment type="caution">
    <text evidence="2">The sequence shown here is derived from an EMBL/GenBank/DDBJ whole genome shotgun (WGS) entry which is preliminary data.</text>
</comment>
<protein>
    <submittedName>
        <fullName evidence="2">Choice-of-anchor L domain-containing protein</fullName>
    </submittedName>
</protein>
<dbReference type="Proteomes" id="UP001597051">
    <property type="component" value="Unassembled WGS sequence"/>
</dbReference>
<dbReference type="EMBL" id="JBHTIZ010000005">
    <property type="protein sequence ID" value="MFD0983097.1"/>
    <property type="molecule type" value="Genomic_DNA"/>
</dbReference>
<feature type="chain" id="PRO_5046440036" evidence="1">
    <location>
        <begin position="19"/>
        <end position="1531"/>
    </location>
</feature>
<evidence type="ECO:0000256" key="1">
    <source>
        <dbReference type="SAM" id="SignalP"/>
    </source>
</evidence>
<evidence type="ECO:0000313" key="2">
    <source>
        <dbReference type="EMBL" id="MFD0983097.1"/>
    </source>
</evidence>
<dbReference type="NCBIfam" id="NF038133">
    <property type="entry name" value="choice_anch_L"/>
    <property type="match status" value="1"/>
</dbReference>
<reference evidence="3" key="1">
    <citation type="journal article" date="2019" name="Int. J. Syst. Evol. Microbiol.">
        <title>The Global Catalogue of Microorganisms (GCM) 10K type strain sequencing project: providing services to taxonomists for standard genome sequencing and annotation.</title>
        <authorList>
            <consortium name="The Broad Institute Genomics Platform"/>
            <consortium name="The Broad Institute Genome Sequencing Center for Infectious Disease"/>
            <person name="Wu L."/>
            <person name="Ma J."/>
        </authorList>
    </citation>
    <scope>NUCLEOTIDE SEQUENCE [LARGE SCALE GENOMIC DNA]</scope>
    <source>
        <strain evidence="3">CECT 7649</strain>
    </source>
</reference>